<sequence length="137" mass="17226">MASRSSDTKWQGIYLFECESTLHRNFIRLQQENKERSESLRHQQLLQEQQLWEGRSTNADYWPRDRNILSSRRSRGRRKKEQRTQQRHEQEMRRQQEHKQGRHEQEDKRCIEEMDRQRKEEDKHWLAEDEKRRNDHE</sequence>
<organism evidence="1 2">
    <name type="scientific">Nibea albiflora</name>
    <name type="common">Yellow drum</name>
    <name type="synonym">Corvina albiflora</name>
    <dbReference type="NCBI Taxonomy" id="240163"/>
    <lineage>
        <taxon>Eukaryota</taxon>
        <taxon>Metazoa</taxon>
        <taxon>Chordata</taxon>
        <taxon>Craniata</taxon>
        <taxon>Vertebrata</taxon>
        <taxon>Euteleostomi</taxon>
        <taxon>Actinopterygii</taxon>
        <taxon>Neopterygii</taxon>
        <taxon>Teleostei</taxon>
        <taxon>Neoteleostei</taxon>
        <taxon>Acanthomorphata</taxon>
        <taxon>Eupercaria</taxon>
        <taxon>Sciaenidae</taxon>
        <taxon>Nibea</taxon>
    </lineage>
</organism>
<evidence type="ECO:0000313" key="2">
    <source>
        <dbReference type="Proteomes" id="UP000805704"/>
    </source>
</evidence>
<reference evidence="1" key="1">
    <citation type="submission" date="2020-04" db="EMBL/GenBank/DDBJ databases">
        <title>A chromosome-scale assembly and high-density genetic map of the yellow drum (Nibea albiflora) genome.</title>
        <authorList>
            <person name="Xu D."/>
            <person name="Zhang W."/>
            <person name="Chen R."/>
            <person name="Tan P."/>
            <person name="Wang L."/>
            <person name="Song H."/>
            <person name="Tian L."/>
            <person name="Zhu Q."/>
            <person name="Wang B."/>
        </authorList>
    </citation>
    <scope>NUCLEOTIDE SEQUENCE</scope>
    <source>
        <strain evidence="1">ZJHYS-2018</strain>
    </source>
</reference>
<evidence type="ECO:0000313" key="1">
    <source>
        <dbReference type="EMBL" id="KAG8013428.1"/>
    </source>
</evidence>
<gene>
    <name evidence="1" type="ORF">GBF38_021784</name>
</gene>
<dbReference type="EMBL" id="CM024799">
    <property type="protein sequence ID" value="KAG8013428.1"/>
    <property type="molecule type" value="Genomic_DNA"/>
</dbReference>
<name>A0ACB7FHF2_NIBAL</name>
<protein>
    <submittedName>
        <fullName evidence="1">Uncharacterized protein</fullName>
    </submittedName>
</protein>
<comment type="caution">
    <text evidence="1">The sequence shown here is derived from an EMBL/GenBank/DDBJ whole genome shotgun (WGS) entry which is preliminary data.</text>
</comment>
<accession>A0ACB7FHF2</accession>
<keyword evidence="2" id="KW-1185">Reference proteome</keyword>
<dbReference type="Proteomes" id="UP000805704">
    <property type="component" value="Chromosome 11"/>
</dbReference>
<proteinExistence type="predicted"/>